<protein>
    <recommendedName>
        <fullName evidence="3">Beta-ketoacyl synthase N-terminal domain-containing protein</fullName>
    </recommendedName>
</protein>
<keyword evidence="2" id="KW-1185">Reference proteome</keyword>
<comment type="caution">
    <text evidence="1">The sequence shown here is derived from an EMBL/GenBank/DDBJ whole genome shotgun (WGS) entry which is preliminary data.</text>
</comment>
<reference evidence="1 2" key="1">
    <citation type="submission" date="2024-06" db="EMBL/GenBank/DDBJ databases">
        <authorList>
            <person name="Li F."/>
        </authorList>
    </citation>
    <scope>NUCLEOTIDE SEQUENCE [LARGE SCALE GENOMIC DNA]</scope>
    <source>
        <strain evidence="1 2">GXAS 311</strain>
    </source>
</reference>
<dbReference type="Gene3D" id="3.40.47.10">
    <property type="match status" value="1"/>
</dbReference>
<proteinExistence type="predicted"/>
<dbReference type="EMBL" id="JBEVCJ010000009">
    <property type="protein sequence ID" value="MET1255387.1"/>
    <property type="molecule type" value="Genomic_DNA"/>
</dbReference>
<gene>
    <name evidence="1" type="ORF">ABVT43_09640</name>
</gene>
<accession>A0ABV2BTY5</accession>
<evidence type="ECO:0000313" key="1">
    <source>
        <dbReference type="EMBL" id="MET1255387.1"/>
    </source>
</evidence>
<dbReference type="InterPro" id="IPR016039">
    <property type="entry name" value="Thiolase-like"/>
</dbReference>
<evidence type="ECO:0000313" key="2">
    <source>
        <dbReference type="Proteomes" id="UP001548189"/>
    </source>
</evidence>
<dbReference type="RefSeq" id="WP_353895972.1">
    <property type="nucleotide sequence ID" value="NZ_JBEVCJ010000009.1"/>
</dbReference>
<evidence type="ECO:0008006" key="3">
    <source>
        <dbReference type="Google" id="ProtNLM"/>
    </source>
</evidence>
<organism evidence="1 2">
    <name type="scientific">Aliikangiella maris</name>
    <dbReference type="NCBI Taxonomy" id="3162458"/>
    <lineage>
        <taxon>Bacteria</taxon>
        <taxon>Pseudomonadati</taxon>
        <taxon>Pseudomonadota</taxon>
        <taxon>Gammaproteobacteria</taxon>
        <taxon>Oceanospirillales</taxon>
        <taxon>Pleioneaceae</taxon>
        <taxon>Aliikangiella</taxon>
    </lineage>
</organism>
<dbReference type="SUPFAM" id="SSF53901">
    <property type="entry name" value="Thiolase-like"/>
    <property type="match status" value="1"/>
</dbReference>
<sequence>MNIYIAGVAPMVPGVKSVEDLVLYEHHQVANLSRENWFEPKLDLGGRGYKYFSLATQYMLAAIKKLPANRGEFTDSIDEVSKGIIIGSNSCTRQTLDQMDEAILTSGADGINPMLAPNFCANVGTGALSIKNRAKAFNITLMNPITAGLEAIIQAKTAIMTGRATYAITGSCEEDSEFYLANRIPVRTTGGACAVALSASKDENTIAQIGKTISLFLPPTTSNRDDFRQILHDALSPVLMGKNKINIALSRINEPHSNAVSEILLDIFAELGNPLTRGLIDSPEMKLGSLDAVLKLARRCHDEEDGLIVAISPAGQLSMIEIIKNVGEKNDD</sequence>
<dbReference type="Proteomes" id="UP001548189">
    <property type="component" value="Unassembled WGS sequence"/>
</dbReference>
<name>A0ABV2BTY5_9GAMM</name>